<protein>
    <submittedName>
        <fullName evidence="1">Uncharacterized protein</fullName>
    </submittedName>
</protein>
<organism evidence="1 2">
    <name type="scientific">Periconia digitata</name>
    <dbReference type="NCBI Taxonomy" id="1303443"/>
    <lineage>
        <taxon>Eukaryota</taxon>
        <taxon>Fungi</taxon>
        <taxon>Dikarya</taxon>
        <taxon>Ascomycota</taxon>
        <taxon>Pezizomycotina</taxon>
        <taxon>Dothideomycetes</taxon>
        <taxon>Pleosporomycetidae</taxon>
        <taxon>Pleosporales</taxon>
        <taxon>Massarineae</taxon>
        <taxon>Periconiaceae</taxon>
        <taxon>Periconia</taxon>
    </lineage>
</organism>
<dbReference type="Proteomes" id="UP001152607">
    <property type="component" value="Unassembled WGS sequence"/>
</dbReference>
<sequence length="103" mass="11649">MTRRDFLVVVSRKRERKVSGLDSGFDPGSSRSEGALWKGLDAGLTGVLEGMVRGMEVEDLRREYKVCELLRRRGRFAVSHVEKIGSIGEEEARVWLAEVERQA</sequence>
<dbReference type="EMBL" id="CAOQHR010000009">
    <property type="protein sequence ID" value="CAI6339299.1"/>
    <property type="molecule type" value="Genomic_DNA"/>
</dbReference>
<accession>A0A9W4UPX3</accession>
<evidence type="ECO:0000313" key="2">
    <source>
        <dbReference type="Proteomes" id="UP001152607"/>
    </source>
</evidence>
<proteinExistence type="predicted"/>
<keyword evidence="2" id="KW-1185">Reference proteome</keyword>
<dbReference type="AlphaFoldDB" id="A0A9W4UPX3"/>
<name>A0A9W4UPX3_9PLEO</name>
<evidence type="ECO:0000313" key="1">
    <source>
        <dbReference type="EMBL" id="CAI6339299.1"/>
    </source>
</evidence>
<comment type="caution">
    <text evidence="1">The sequence shown here is derived from an EMBL/GenBank/DDBJ whole genome shotgun (WGS) entry which is preliminary data.</text>
</comment>
<gene>
    <name evidence="1" type="ORF">PDIGIT_LOCUS12453</name>
</gene>
<reference evidence="1" key="1">
    <citation type="submission" date="2023-01" db="EMBL/GenBank/DDBJ databases">
        <authorList>
            <person name="Van Ghelder C."/>
            <person name="Rancurel C."/>
        </authorList>
    </citation>
    <scope>NUCLEOTIDE SEQUENCE</scope>
    <source>
        <strain evidence="1">CNCM I-4278</strain>
    </source>
</reference>